<dbReference type="EMBL" id="SDVB01000037">
    <property type="protein sequence ID" value="RYC27803.1"/>
    <property type="molecule type" value="Genomic_DNA"/>
</dbReference>
<dbReference type="InterPro" id="IPR050679">
    <property type="entry name" value="Bact_HTH_transcr_reg"/>
</dbReference>
<dbReference type="AlphaFoldDB" id="A0A4Q2TXY4"/>
<evidence type="ECO:0000256" key="1">
    <source>
        <dbReference type="ARBA" id="ARBA00023015"/>
    </source>
</evidence>
<accession>A0A4Q2TXY4</accession>
<name>A0A4Q2TXY4_9HYPH</name>
<dbReference type="SUPFAM" id="SSF64288">
    <property type="entry name" value="Chorismate lyase-like"/>
    <property type="match status" value="1"/>
</dbReference>
<evidence type="ECO:0000313" key="6">
    <source>
        <dbReference type="Proteomes" id="UP000291088"/>
    </source>
</evidence>
<feature type="domain" description="HTH gntR-type" evidence="4">
    <location>
        <begin position="29"/>
        <end position="97"/>
    </location>
</feature>
<dbReference type="SUPFAM" id="SSF46785">
    <property type="entry name" value="Winged helix' DNA-binding domain"/>
    <property type="match status" value="1"/>
</dbReference>
<proteinExistence type="predicted"/>
<dbReference type="GO" id="GO:0045892">
    <property type="term" value="P:negative regulation of DNA-templated transcription"/>
    <property type="evidence" value="ECO:0007669"/>
    <property type="project" value="TreeGrafter"/>
</dbReference>
<dbReference type="GO" id="GO:0003700">
    <property type="term" value="F:DNA-binding transcription factor activity"/>
    <property type="evidence" value="ECO:0007669"/>
    <property type="project" value="InterPro"/>
</dbReference>
<dbReference type="NCBIfam" id="TIGR02325">
    <property type="entry name" value="C_P_lyase_phnF"/>
    <property type="match status" value="1"/>
</dbReference>
<reference evidence="5 6" key="1">
    <citation type="submission" date="2019-01" db="EMBL/GenBank/DDBJ databases">
        <authorList>
            <person name="Deng T."/>
        </authorList>
    </citation>
    <scope>NUCLEOTIDE SEQUENCE [LARGE SCALE GENOMIC DNA]</scope>
    <source>
        <strain evidence="5 6">F8825</strain>
    </source>
</reference>
<dbReference type="SMART" id="SM00866">
    <property type="entry name" value="UTRA"/>
    <property type="match status" value="1"/>
</dbReference>
<dbReference type="Gene3D" id="1.10.10.10">
    <property type="entry name" value="Winged helix-like DNA-binding domain superfamily/Winged helix DNA-binding domain"/>
    <property type="match status" value="1"/>
</dbReference>
<dbReference type="Proteomes" id="UP000291088">
    <property type="component" value="Unassembled WGS sequence"/>
</dbReference>
<dbReference type="Pfam" id="PF07702">
    <property type="entry name" value="UTRA"/>
    <property type="match status" value="1"/>
</dbReference>
<evidence type="ECO:0000256" key="3">
    <source>
        <dbReference type="ARBA" id="ARBA00023163"/>
    </source>
</evidence>
<dbReference type="SMART" id="SM00345">
    <property type="entry name" value="HTH_GNTR"/>
    <property type="match status" value="1"/>
</dbReference>
<dbReference type="PANTHER" id="PTHR44846">
    <property type="entry name" value="MANNOSYL-D-GLYCERATE TRANSPORT/METABOLISM SYSTEM REPRESSOR MNGR-RELATED"/>
    <property type="match status" value="1"/>
</dbReference>
<keyword evidence="3" id="KW-0804">Transcription</keyword>
<dbReference type="CDD" id="cd07377">
    <property type="entry name" value="WHTH_GntR"/>
    <property type="match status" value="1"/>
</dbReference>
<dbReference type="InterPro" id="IPR036390">
    <property type="entry name" value="WH_DNA-bd_sf"/>
</dbReference>
<dbReference type="Gene3D" id="3.40.1410.10">
    <property type="entry name" value="Chorismate lyase-like"/>
    <property type="match status" value="1"/>
</dbReference>
<dbReference type="Pfam" id="PF00392">
    <property type="entry name" value="GntR"/>
    <property type="match status" value="1"/>
</dbReference>
<gene>
    <name evidence="5" type="primary">phnF</name>
    <name evidence="5" type="ORF">EUU22_00400</name>
</gene>
<dbReference type="PRINTS" id="PR00035">
    <property type="entry name" value="HTHGNTR"/>
</dbReference>
<protein>
    <submittedName>
        <fullName evidence="5">Phosphonate metabolism transcriptional regulator PhnF</fullName>
    </submittedName>
</protein>
<keyword evidence="1" id="KW-0805">Transcription regulation</keyword>
<dbReference type="OrthoDB" id="5454556at2"/>
<dbReference type="InterPro" id="IPR028978">
    <property type="entry name" value="Chorismate_lyase_/UTRA_dom_sf"/>
</dbReference>
<keyword evidence="6" id="KW-1185">Reference proteome</keyword>
<organism evidence="5 6">
    <name type="scientific">Ciceribacter ferrooxidans</name>
    <dbReference type="NCBI Taxonomy" id="2509717"/>
    <lineage>
        <taxon>Bacteria</taxon>
        <taxon>Pseudomonadati</taxon>
        <taxon>Pseudomonadota</taxon>
        <taxon>Alphaproteobacteria</taxon>
        <taxon>Hyphomicrobiales</taxon>
        <taxon>Rhizobiaceae</taxon>
        <taxon>Ciceribacter</taxon>
    </lineage>
</organism>
<dbReference type="InterPro" id="IPR011663">
    <property type="entry name" value="UTRA"/>
</dbReference>
<keyword evidence="2" id="KW-0238">DNA-binding</keyword>
<dbReference type="InterPro" id="IPR000524">
    <property type="entry name" value="Tscrpt_reg_HTH_GntR"/>
</dbReference>
<dbReference type="PROSITE" id="PS50949">
    <property type="entry name" value="HTH_GNTR"/>
    <property type="match status" value="1"/>
</dbReference>
<evidence type="ECO:0000256" key="2">
    <source>
        <dbReference type="ARBA" id="ARBA00023125"/>
    </source>
</evidence>
<dbReference type="GO" id="GO:0003677">
    <property type="term" value="F:DNA binding"/>
    <property type="evidence" value="ECO:0007669"/>
    <property type="project" value="UniProtKB-KW"/>
</dbReference>
<comment type="caution">
    <text evidence="5">The sequence shown here is derived from an EMBL/GenBank/DDBJ whole genome shotgun (WGS) entry which is preliminary data.</text>
</comment>
<dbReference type="InterPro" id="IPR036388">
    <property type="entry name" value="WH-like_DNA-bd_sf"/>
</dbReference>
<dbReference type="PANTHER" id="PTHR44846:SF1">
    <property type="entry name" value="MANNOSYL-D-GLYCERATE TRANSPORT_METABOLISM SYSTEM REPRESSOR MNGR-RELATED"/>
    <property type="match status" value="1"/>
</dbReference>
<dbReference type="InterPro" id="IPR012702">
    <property type="entry name" value="CP_lyase_PhnF"/>
</dbReference>
<sequence>MPERRRAFGRARGQRMDISNNRMWRDRELPVWRQIEADLEVDVQTGVYGAGERLPSEHELTAKYGVNRHTVRQALASLAQKGIVKAHQGKGVFVADEPFEYRLDRNAKWSEVEKRFDGGPGGRLLDSYEQPANQAIARTLNLDVGTPLIVTETLRTVGPGIATYGYHMFAKRRFDGIAAAFEETASFTQALARFGVDTFFRASTWIDCRMPRPREAAALAVSVSLPVMIMTYVDTDSAGTPILYGHGVFPKRTIRIRIDT</sequence>
<evidence type="ECO:0000259" key="4">
    <source>
        <dbReference type="PROSITE" id="PS50949"/>
    </source>
</evidence>
<evidence type="ECO:0000313" key="5">
    <source>
        <dbReference type="EMBL" id="RYC27803.1"/>
    </source>
</evidence>